<sequence length="166" mass="18969">MDYIMSRGIPPLLAKRYLHEVRYRNGNREYYAVGFKTDKDSYALRSKLFKGWLGASAIRTIPVAGSTSVDVFEGFFDFLSALTYKKQLRPECTTIILNSTTNLAQALPGLEGAKRIHTYFDNDKAGRAAYGQLRSSNFPVYDRSNLYADYNDFNDMIRQRPVQNPL</sequence>
<dbReference type="RefSeq" id="WP_111340686.1">
    <property type="nucleotide sequence ID" value="NZ_QLII01000001.1"/>
</dbReference>
<dbReference type="CDD" id="cd01029">
    <property type="entry name" value="TOPRIM_primases"/>
    <property type="match status" value="1"/>
</dbReference>
<evidence type="ECO:0000313" key="1">
    <source>
        <dbReference type="EMBL" id="RAI73814.1"/>
    </source>
</evidence>
<dbReference type="AlphaFoldDB" id="A0A327NIP9"/>
<evidence type="ECO:0000313" key="2">
    <source>
        <dbReference type="Proteomes" id="UP000249016"/>
    </source>
</evidence>
<protein>
    <recommendedName>
        <fullName evidence="3">Toprim domain-containing protein</fullName>
    </recommendedName>
</protein>
<reference evidence="1 2" key="1">
    <citation type="submission" date="2018-06" db="EMBL/GenBank/DDBJ databases">
        <title>Spirosoma sp. HMF3257 Genome sequencing and assembly.</title>
        <authorList>
            <person name="Kang H."/>
            <person name="Cha I."/>
            <person name="Kim H."/>
            <person name="Kang J."/>
            <person name="Joh K."/>
        </authorList>
    </citation>
    <scope>NUCLEOTIDE SEQUENCE [LARGE SCALE GENOMIC DNA]</scope>
    <source>
        <strain evidence="1 2">HMF3257</strain>
    </source>
</reference>
<name>A0A327NIP9_9BACT</name>
<dbReference type="Gene3D" id="3.40.1360.10">
    <property type="match status" value="1"/>
</dbReference>
<organism evidence="1 2">
    <name type="scientific">Spirosoma telluris</name>
    <dbReference type="NCBI Taxonomy" id="2183553"/>
    <lineage>
        <taxon>Bacteria</taxon>
        <taxon>Pseudomonadati</taxon>
        <taxon>Bacteroidota</taxon>
        <taxon>Cytophagia</taxon>
        <taxon>Cytophagales</taxon>
        <taxon>Cytophagaceae</taxon>
        <taxon>Spirosoma</taxon>
    </lineage>
</organism>
<dbReference type="InterPro" id="IPR034154">
    <property type="entry name" value="TOPRIM_DnaG/twinkle"/>
</dbReference>
<comment type="caution">
    <text evidence="1">The sequence shown here is derived from an EMBL/GenBank/DDBJ whole genome shotgun (WGS) entry which is preliminary data.</text>
</comment>
<keyword evidence="2" id="KW-1185">Reference proteome</keyword>
<dbReference type="Pfam" id="PF13155">
    <property type="entry name" value="Toprim_2"/>
    <property type="match status" value="1"/>
</dbReference>
<evidence type="ECO:0008006" key="3">
    <source>
        <dbReference type="Google" id="ProtNLM"/>
    </source>
</evidence>
<proteinExistence type="predicted"/>
<dbReference type="Proteomes" id="UP000249016">
    <property type="component" value="Unassembled WGS sequence"/>
</dbReference>
<dbReference type="EMBL" id="QLII01000001">
    <property type="protein sequence ID" value="RAI73814.1"/>
    <property type="molecule type" value="Genomic_DNA"/>
</dbReference>
<accession>A0A327NIP9</accession>
<gene>
    <name evidence="1" type="ORF">HMF3257_04265</name>
</gene>
<dbReference type="OrthoDB" id="8536512at2"/>